<proteinExistence type="predicted"/>
<accession>A0A0U3E5B2</accession>
<evidence type="ECO:0000313" key="1">
    <source>
        <dbReference type="EMBL" id="ALV08469.1"/>
    </source>
</evidence>
<dbReference type="OrthoDB" id="9157092at2"/>
<dbReference type="EMBL" id="CP013729">
    <property type="protein sequence ID" value="ALV08469.1"/>
    <property type="molecule type" value="Genomic_DNA"/>
</dbReference>
<dbReference type="AlphaFoldDB" id="A0A0U3E5B2"/>
<protein>
    <submittedName>
        <fullName evidence="1">Uncharacterized protein</fullName>
    </submittedName>
</protein>
<dbReference type="STRING" id="76731.RD2015_4020"/>
<keyword evidence="2" id="KW-1185">Reference proteome</keyword>
<sequence>MARRFLCPPDPAWQAVQDVLRAAGLLTAVLAVLLQLTSPFCTLMVIAAGLLAAALWVTDRQVRVRAESPLAASLRWDGEQWWWEPAAATDAAAKHAATTDVPAKHAVTTDAAAKHAAAGEPLANATPAGIDPGRPAVAVTPHVLLDGEHWLLLRLVPIGSEGRFWRHSCLAVSRRQQAGHWSLLRIHLFMART</sequence>
<gene>
    <name evidence="1" type="ORF">RD2015_4020</name>
</gene>
<dbReference type="RefSeq" id="WP_058936428.1">
    <property type="nucleotide sequence ID" value="NZ_CP013729.1"/>
</dbReference>
<evidence type="ECO:0000313" key="2">
    <source>
        <dbReference type="Proteomes" id="UP000060699"/>
    </source>
</evidence>
<dbReference type="Proteomes" id="UP000060699">
    <property type="component" value="Chromosome"/>
</dbReference>
<dbReference type="KEGG" id="rdp:RD2015_4020"/>
<reference evidence="1 2" key="1">
    <citation type="submission" date="2015-12" db="EMBL/GenBank/DDBJ databases">
        <title>Complete genome of Roseateles depolymerans KCTC 42856.</title>
        <authorList>
            <person name="Kim K.M."/>
        </authorList>
    </citation>
    <scope>NUCLEOTIDE SEQUENCE [LARGE SCALE GENOMIC DNA]</scope>
    <source>
        <strain evidence="1 2">KCTC 42856</strain>
    </source>
</reference>
<organism evidence="1 2">
    <name type="scientific">Roseateles depolymerans</name>
    <dbReference type="NCBI Taxonomy" id="76731"/>
    <lineage>
        <taxon>Bacteria</taxon>
        <taxon>Pseudomonadati</taxon>
        <taxon>Pseudomonadota</taxon>
        <taxon>Betaproteobacteria</taxon>
        <taxon>Burkholderiales</taxon>
        <taxon>Sphaerotilaceae</taxon>
        <taxon>Roseateles</taxon>
    </lineage>
</organism>
<name>A0A0U3E5B2_9BURK</name>